<dbReference type="SMART" id="SM00388">
    <property type="entry name" value="HisKA"/>
    <property type="match status" value="1"/>
</dbReference>
<evidence type="ECO:0000313" key="18">
    <source>
        <dbReference type="EMBL" id="QJR80803.1"/>
    </source>
</evidence>
<dbReference type="SMART" id="SM00304">
    <property type="entry name" value="HAMP"/>
    <property type="match status" value="1"/>
</dbReference>
<feature type="transmembrane region" description="Helical" evidence="15">
    <location>
        <begin position="155"/>
        <end position="174"/>
    </location>
</feature>
<dbReference type="InterPro" id="IPR036890">
    <property type="entry name" value="HATPase_C_sf"/>
</dbReference>
<gene>
    <name evidence="18" type="primary">envZ</name>
    <name evidence="18" type="ORF">CA267_008430</name>
</gene>
<evidence type="ECO:0000256" key="8">
    <source>
        <dbReference type="ARBA" id="ARBA00022692"/>
    </source>
</evidence>
<dbReference type="EC" id="2.7.13.3" evidence="3"/>
<evidence type="ECO:0000256" key="12">
    <source>
        <dbReference type="ARBA" id="ARBA00022989"/>
    </source>
</evidence>
<evidence type="ECO:0000256" key="6">
    <source>
        <dbReference type="ARBA" id="ARBA00022553"/>
    </source>
</evidence>
<keyword evidence="12 15" id="KW-1133">Transmembrane helix</keyword>
<dbReference type="SMART" id="SM00387">
    <property type="entry name" value="HATPase_c"/>
    <property type="match status" value="1"/>
</dbReference>
<comment type="subcellular location">
    <subcellularLocation>
        <location evidence="2">Cell inner membrane</location>
        <topology evidence="2">Multi-pass membrane protein</topology>
    </subcellularLocation>
</comment>
<dbReference type="Pfam" id="PF00672">
    <property type="entry name" value="HAMP"/>
    <property type="match status" value="1"/>
</dbReference>
<evidence type="ECO:0000256" key="1">
    <source>
        <dbReference type="ARBA" id="ARBA00000085"/>
    </source>
</evidence>
<dbReference type="NCBIfam" id="NF007004">
    <property type="entry name" value="PRK09467.1"/>
    <property type="match status" value="1"/>
</dbReference>
<dbReference type="CDD" id="cd00082">
    <property type="entry name" value="HisKA"/>
    <property type="match status" value="1"/>
</dbReference>
<dbReference type="AlphaFoldDB" id="A0A6M4MCE0"/>
<dbReference type="Pfam" id="PF02518">
    <property type="entry name" value="HATPase_c"/>
    <property type="match status" value="1"/>
</dbReference>
<dbReference type="GO" id="GO:0005886">
    <property type="term" value="C:plasma membrane"/>
    <property type="evidence" value="ECO:0007669"/>
    <property type="project" value="UniProtKB-SubCell"/>
</dbReference>
<feature type="transmembrane region" description="Helical" evidence="15">
    <location>
        <begin position="12"/>
        <end position="36"/>
    </location>
</feature>
<evidence type="ECO:0000256" key="7">
    <source>
        <dbReference type="ARBA" id="ARBA00022679"/>
    </source>
</evidence>
<protein>
    <recommendedName>
        <fullName evidence="3">histidine kinase</fullName>
        <ecNumber evidence="3">2.7.13.3</ecNumber>
    </recommendedName>
</protein>
<dbReference type="InterPro" id="IPR004358">
    <property type="entry name" value="Sig_transdc_His_kin-like_C"/>
</dbReference>
<keyword evidence="5" id="KW-0997">Cell inner membrane</keyword>
<dbReference type="KEGG" id="apel:CA267_008430"/>
<dbReference type="Pfam" id="PF00512">
    <property type="entry name" value="HisKA"/>
    <property type="match status" value="1"/>
</dbReference>
<dbReference type="InterPro" id="IPR050980">
    <property type="entry name" value="2C_sensor_his_kinase"/>
</dbReference>
<dbReference type="Gene3D" id="1.10.287.130">
    <property type="match status" value="1"/>
</dbReference>
<evidence type="ECO:0000256" key="2">
    <source>
        <dbReference type="ARBA" id="ARBA00004429"/>
    </source>
</evidence>
<evidence type="ECO:0000256" key="3">
    <source>
        <dbReference type="ARBA" id="ARBA00012438"/>
    </source>
</evidence>
<accession>A0A6M4MCE0</accession>
<feature type="domain" description="HAMP" evidence="17">
    <location>
        <begin position="175"/>
        <end position="227"/>
    </location>
</feature>
<keyword evidence="10 18" id="KW-0418">Kinase</keyword>
<keyword evidence="4" id="KW-1003">Cell membrane</keyword>
<evidence type="ECO:0000259" key="17">
    <source>
        <dbReference type="PROSITE" id="PS50885"/>
    </source>
</evidence>
<feature type="domain" description="Histidine kinase" evidence="16">
    <location>
        <begin position="235"/>
        <end position="437"/>
    </location>
</feature>
<comment type="catalytic activity">
    <reaction evidence="1">
        <text>ATP + protein L-histidine = ADP + protein N-phospho-L-histidine.</text>
        <dbReference type="EC" id="2.7.13.3"/>
    </reaction>
</comment>
<dbReference type="SUPFAM" id="SSF47384">
    <property type="entry name" value="Homodimeric domain of signal transducing histidine kinase"/>
    <property type="match status" value="1"/>
</dbReference>
<dbReference type="PROSITE" id="PS50109">
    <property type="entry name" value="HIS_KIN"/>
    <property type="match status" value="1"/>
</dbReference>
<dbReference type="GO" id="GO:0000155">
    <property type="term" value="F:phosphorelay sensor kinase activity"/>
    <property type="evidence" value="ECO:0007669"/>
    <property type="project" value="InterPro"/>
</dbReference>
<dbReference type="Gene3D" id="3.30.565.10">
    <property type="entry name" value="Histidine kinase-like ATPase, C-terminal domain"/>
    <property type="match status" value="1"/>
</dbReference>
<dbReference type="RefSeq" id="WP_075607900.1">
    <property type="nucleotide sequence ID" value="NZ_CP052766.1"/>
</dbReference>
<keyword evidence="9" id="KW-0547">Nucleotide-binding</keyword>
<evidence type="ECO:0000256" key="4">
    <source>
        <dbReference type="ARBA" id="ARBA00022475"/>
    </source>
</evidence>
<dbReference type="PANTHER" id="PTHR44936:SF5">
    <property type="entry name" value="SENSOR HISTIDINE KINASE ENVZ"/>
    <property type="match status" value="1"/>
</dbReference>
<keyword evidence="11" id="KW-0067">ATP-binding</keyword>
<evidence type="ECO:0000256" key="15">
    <source>
        <dbReference type="SAM" id="Phobius"/>
    </source>
</evidence>
<evidence type="ECO:0000256" key="13">
    <source>
        <dbReference type="ARBA" id="ARBA00023012"/>
    </source>
</evidence>
<dbReference type="InterPro" id="IPR003660">
    <property type="entry name" value="HAMP_dom"/>
</dbReference>
<evidence type="ECO:0000256" key="10">
    <source>
        <dbReference type="ARBA" id="ARBA00022777"/>
    </source>
</evidence>
<dbReference type="CDD" id="cd06225">
    <property type="entry name" value="HAMP"/>
    <property type="match status" value="1"/>
</dbReference>
<keyword evidence="6" id="KW-0597">Phosphoprotein</keyword>
<dbReference type="InterPro" id="IPR005467">
    <property type="entry name" value="His_kinase_dom"/>
</dbReference>
<dbReference type="EMBL" id="CP052766">
    <property type="protein sequence ID" value="QJR80803.1"/>
    <property type="molecule type" value="Genomic_DNA"/>
</dbReference>
<evidence type="ECO:0000256" key="14">
    <source>
        <dbReference type="ARBA" id="ARBA00023136"/>
    </source>
</evidence>
<reference evidence="19" key="1">
    <citation type="submission" date="2014-12" db="EMBL/GenBank/DDBJ databases">
        <title>Complete genome sequence of a multi-drug resistant Klebsiella pneumoniae.</title>
        <authorList>
            <person name="Hua X."/>
            <person name="Chen Q."/>
            <person name="Li X."/>
            <person name="Feng Y."/>
            <person name="Ruan Z."/>
            <person name="Yu Y."/>
        </authorList>
    </citation>
    <scope>NUCLEOTIDE SEQUENCE [LARGE SCALE GENOMIC DNA]</scope>
    <source>
        <strain evidence="19">5.12</strain>
    </source>
</reference>
<evidence type="ECO:0000259" key="16">
    <source>
        <dbReference type="PROSITE" id="PS50109"/>
    </source>
</evidence>
<dbReference type="InterPro" id="IPR003594">
    <property type="entry name" value="HATPase_dom"/>
</dbReference>
<dbReference type="OrthoDB" id="9804645at2"/>
<dbReference type="Proteomes" id="UP000219285">
    <property type="component" value="Chromosome"/>
</dbReference>
<name>A0A6M4MCE0_9ALTE</name>
<proteinExistence type="predicted"/>
<keyword evidence="13" id="KW-0902">Two-component regulatory system</keyword>
<keyword evidence="7 18" id="KW-0808">Transferase</keyword>
<sequence>MRLLPKSAFGQTVLLIGLLLLINQVVSYLSVTYYFIRPTSQQINSLLATQVQSLRAQGLLTADKSERQAYARQTQVQILTTDQALEKGLRATTYYGLMSSQVSSQIGVKADVRVSTPTEQVPNAPYLVWINLRSSPETWITIPLSGWSDANISPLTIYLMVIGILSVAGGWLFVRRLNRPLQALQTAALQVGRGRFPPPLEEQGSSEMIAVTRAFNRMNQGIKQLEHDRTLMTAGISHDLRTPLTRIRLATEMLPDEQDWIRDGIVIDIEDMNAIIDQFIDYARKDRPEQWEDTNLNQLILDLSHARHFDESHHIELKLNDLPELRLRKIAIKRVLDNLIENAFRYGGERIVISSFHDPQQKRVYCRVRDFGPGIPDNELDSAFMPFSQGDKARGSLGSGLGLAITRRIIDGHDGEITLRNHPQKGLIAEFWLPVKSEHYNAAGST</sequence>
<dbReference type="PRINTS" id="PR00344">
    <property type="entry name" value="BCTRLSENSOR"/>
</dbReference>
<keyword evidence="14 15" id="KW-0472">Membrane</keyword>
<dbReference type="GO" id="GO:0005524">
    <property type="term" value="F:ATP binding"/>
    <property type="evidence" value="ECO:0007669"/>
    <property type="project" value="UniProtKB-KW"/>
</dbReference>
<dbReference type="FunFam" id="1.10.287.130:FF:000006">
    <property type="entry name" value="Osmolarity two-component histidine kinase EnvZ"/>
    <property type="match status" value="1"/>
</dbReference>
<dbReference type="PANTHER" id="PTHR44936">
    <property type="entry name" value="SENSOR PROTEIN CREC"/>
    <property type="match status" value="1"/>
</dbReference>
<evidence type="ECO:0000313" key="19">
    <source>
        <dbReference type="Proteomes" id="UP000219285"/>
    </source>
</evidence>
<keyword evidence="19" id="KW-1185">Reference proteome</keyword>
<organism evidence="18 19">
    <name type="scientific">Alteromonas pelagimontana</name>
    <dbReference type="NCBI Taxonomy" id="1858656"/>
    <lineage>
        <taxon>Bacteria</taxon>
        <taxon>Pseudomonadati</taxon>
        <taxon>Pseudomonadota</taxon>
        <taxon>Gammaproteobacteria</taxon>
        <taxon>Alteromonadales</taxon>
        <taxon>Alteromonadaceae</taxon>
        <taxon>Alteromonas/Salinimonas group</taxon>
        <taxon>Alteromonas</taxon>
    </lineage>
</organism>
<dbReference type="PROSITE" id="PS50885">
    <property type="entry name" value="HAMP"/>
    <property type="match status" value="1"/>
</dbReference>
<dbReference type="InterPro" id="IPR003661">
    <property type="entry name" value="HisK_dim/P_dom"/>
</dbReference>
<evidence type="ECO:0000256" key="11">
    <source>
        <dbReference type="ARBA" id="ARBA00022840"/>
    </source>
</evidence>
<evidence type="ECO:0000256" key="9">
    <source>
        <dbReference type="ARBA" id="ARBA00022741"/>
    </source>
</evidence>
<dbReference type="InterPro" id="IPR036097">
    <property type="entry name" value="HisK_dim/P_sf"/>
</dbReference>
<keyword evidence="8 15" id="KW-0812">Transmembrane</keyword>
<reference evidence="18 19" key="2">
    <citation type="submission" date="2020-04" db="EMBL/GenBank/DDBJ databases">
        <title>Complete genome sequence of Alteromonas pelagimontana 5.12T.</title>
        <authorList>
            <person name="Sinha R.K."/>
            <person name="Krishnan K.P."/>
            <person name="Kurian J.P."/>
        </authorList>
    </citation>
    <scope>NUCLEOTIDE SEQUENCE [LARGE SCALE GENOMIC DNA]</scope>
    <source>
        <strain evidence="18 19">5.12</strain>
    </source>
</reference>
<dbReference type="SUPFAM" id="SSF55874">
    <property type="entry name" value="ATPase domain of HSP90 chaperone/DNA topoisomerase II/histidine kinase"/>
    <property type="match status" value="1"/>
</dbReference>
<evidence type="ECO:0000256" key="5">
    <source>
        <dbReference type="ARBA" id="ARBA00022519"/>
    </source>
</evidence>